<feature type="chain" id="PRO_5025377455" evidence="3">
    <location>
        <begin position="22"/>
        <end position="141"/>
    </location>
</feature>
<dbReference type="InterPro" id="IPR050468">
    <property type="entry name" value="Cuticle_Struct_Prot"/>
</dbReference>
<keyword evidence="5" id="KW-1185">Reference proteome</keyword>
<evidence type="ECO:0000313" key="5">
    <source>
        <dbReference type="Proteomes" id="UP000440578"/>
    </source>
</evidence>
<keyword evidence="1 2" id="KW-0193">Cuticle</keyword>
<sequence>MTDIETFYELVLVALLAVAAGRPQELKTPEDYGLLRSSSVTNEDGSFQYGYETSDPSSQDVAGQVKQFDEEKVGTVQQGSYTFTTQDENGNDVQVRVDWVADENGFQAQSDALPQAPEDPNAEAQAAALAKFSQIEAEKNQ</sequence>
<dbReference type="OrthoDB" id="7252746at2759"/>
<dbReference type="PROSITE" id="PS51155">
    <property type="entry name" value="CHIT_BIND_RR_2"/>
    <property type="match status" value="1"/>
</dbReference>
<comment type="caution">
    <text evidence="4">The sequence shown here is derived from an EMBL/GenBank/DDBJ whole genome shotgun (WGS) entry which is preliminary data.</text>
</comment>
<reference evidence="4 5" key="1">
    <citation type="submission" date="2019-07" db="EMBL/GenBank/DDBJ databases">
        <title>Draft genome assembly of a fouling barnacle, Amphibalanus amphitrite (Darwin, 1854): The first reference genome for Thecostraca.</title>
        <authorList>
            <person name="Kim W."/>
        </authorList>
    </citation>
    <scope>NUCLEOTIDE SEQUENCE [LARGE SCALE GENOMIC DNA]</scope>
    <source>
        <strain evidence="4">SNU_AA5</strain>
        <tissue evidence="4">Soma without cirri and trophi</tissue>
    </source>
</reference>
<dbReference type="PANTHER" id="PTHR10380">
    <property type="entry name" value="CUTICLE PROTEIN"/>
    <property type="match status" value="1"/>
</dbReference>
<dbReference type="InterPro" id="IPR000618">
    <property type="entry name" value="Insect_cuticle"/>
</dbReference>
<organism evidence="4 5">
    <name type="scientific">Amphibalanus amphitrite</name>
    <name type="common">Striped barnacle</name>
    <name type="synonym">Balanus amphitrite</name>
    <dbReference type="NCBI Taxonomy" id="1232801"/>
    <lineage>
        <taxon>Eukaryota</taxon>
        <taxon>Metazoa</taxon>
        <taxon>Ecdysozoa</taxon>
        <taxon>Arthropoda</taxon>
        <taxon>Crustacea</taxon>
        <taxon>Multicrustacea</taxon>
        <taxon>Cirripedia</taxon>
        <taxon>Thoracica</taxon>
        <taxon>Thoracicalcarea</taxon>
        <taxon>Balanomorpha</taxon>
        <taxon>Balanoidea</taxon>
        <taxon>Balanidae</taxon>
        <taxon>Amphibalaninae</taxon>
        <taxon>Amphibalanus</taxon>
    </lineage>
</organism>
<protein>
    <submittedName>
        <fullName evidence="4">Endocuticle structural glycoprotein SgAbd-1</fullName>
    </submittedName>
</protein>
<evidence type="ECO:0000256" key="3">
    <source>
        <dbReference type="SAM" id="SignalP"/>
    </source>
</evidence>
<evidence type="ECO:0000256" key="1">
    <source>
        <dbReference type="ARBA" id="ARBA00022460"/>
    </source>
</evidence>
<dbReference type="EMBL" id="VIIS01001203">
    <property type="protein sequence ID" value="KAF0301039.1"/>
    <property type="molecule type" value="Genomic_DNA"/>
</dbReference>
<accession>A0A6A4W727</accession>
<dbReference type="Proteomes" id="UP000440578">
    <property type="component" value="Unassembled WGS sequence"/>
</dbReference>
<dbReference type="AlphaFoldDB" id="A0A6A4W727"/>
<gene>
    <name evidence="4" type="primary">CUD1_18</name>
    <name evidence="4" type="ORF">FJT64_003201</name>
</gene>
<dbReference type="PANTHER" id="PTHR10380:SF173">
    <property type="entry name" value="CUTICULAR PROTEIN 47EF, ISOFORM C-RELATED"/>
    <property type="match status" value="1"/>
</dbReference>
<name>A0A6A4W727_AMPAM</name>
<dbReference type="GO" id="GO:0008010">
    <property type="term" value="F:structural constituent of chitin-based larval cuticle"/>
    <property type="evidence" value="ECO:0007669"/>
    <property type="project" value="TreeGrafter"/>
</dbReference>
<dbReference type="Pfam" id="PF00379">
    <property type="entry name" value="Chitin_bind_4"/>
    <property type="match status" value="1"/>
</dbReference>
<proteinExistence type="predicted"/>
<feature type="signal peptide" evidence="3">
    <location>
        <begin position="1"/>
        <end position="21"/>
    </location>
</feature>
<evidence type="ECO:0000313" key="4">
    <source>
        <dbReference type="EMBL" id="KAF0301039.1"/>
    </source>
</evidence>
<keyword evidence="3" id="KW-0732">Signal</keyword>
<dbReference type="GO" id="GO:0062129">
    <property type="term" value="C:chitin-based extracellular matrix"/>
    <property type="evidence" value="ECO:0007669"/>
    <property type="project" value="TreeGrafter"/>
</dbReference>
<evidence type="ECO:0000256" key="2">
    <source>
        <dbReference type="PROSITE-ProRule" id="PRU00497"/>
    </source>
</evidence>